<proteinExistence type="predicted"/>
<dbReference type="GeneTree" id="ENSGT00950000185139"/>
<name>A0A670HUF5_PODMU</name>
<evidence type="ECO:0000313" key="2">
    <source>
        <dbReference type="Ensembl" id="ENSPMRP00000003338.1"/>
    </source>
</evidence>
<dbReference type="AlphaFoldDB" id="A0A670HUF5"/>
<keyword evidence="1" id="KW-0732">Signal</keyword>
<feature type="signal peptide" evidence="1">
    <location>
        <begin position="1"/>
        <end position="21"/>
    </location>
</feature>
<reference evidence="2" key="2">
    <citation type="submission" date="2025-08" db="UniProtKB">
        <authorList>
            <consortium name="Ensembl"/>
        </authorList>
    </citation>
    <scope>IDENTIFICATION</scope>
</reference>
<evidence type="ECO:0000256" key="1">
    <source>
        <dbReference type="SAM" id="SignalP"/>
    </source>
</evidence>
<organism evidence="2 3">
    <name type="scientific">Podarcis muralis</name>
    <name type="common">Wall lizard</name>
    <name type="synonym">Lacerta muralis</name>
    <dbReference type="NCBI Taxonomy" id="64176"/>
    <lineage>
        <taxon>Eukaryota</taxon>
        <taxon>Metazoa</taxon>
        <taxon>Chordata</taxon>
        <taxon>Craniata</taxon>
        <taxon>Vertebrata</taxon>
        <taxon>Euteleostomi</taxon>
        <taxon>Lepidosauria</taxon>
        <taxon>Squamata</taxon>
        <taxon>Bifurcata</taxon>
        <taxon>Unidentata</taxon>
        <taxon>Episquamata</taxon>
        <taxon>Laterata</taxon>
        <taxon>Lacertibaenia</taxon>
        <taxon>Lacertidae</taxon>
        <taxon>Podarcis</taxon>
    </lineage>
</organism>
<keyword evidence="3" id="KW-1185">Reference proteome</keyword>
<reference evidence="2" key="3">
    <citation type="submission" date="2025-09" db="UniProtKB">
        <authorList>
            <consortium name="Ensembl"/>
        </authorList>
    </citation>
    <scope>IDENTIFICATION</scope>
</reference>
<evidence type="ECO:0000313" key="3">
    <source>
        <dbReference type="Proteomes" id="UP000472272"/>
    </source>
</evidence>
<protein>
    <recommendedName>
        <fullName evidence="4">UPAR/Ly6 domain-containing protein</fullName>
    </recommendedName>
</protein>
<reference evidence="2 3" key="1">
    <citation type="journal article" date="2019" name="Proc. Natl. Acad. Sci. U.S.A.">
        <title>Regulatory changes in pterin and carotenoid genes underlie balanced color polymorphisms in the wall lizard.</title>
        <authorList>
            <person name="Andrade P."/>
            <person name="Pinho C."/>
            <person name="Perez I de Lanuza G."/>
            <person name="Afonso S."/>
            <person name="Brejcha J."/>
            <person name="Rubin C.J."/>
            <person name="Wallerman O."/>
            <person name="Pereira P."/>
            <person name="Sabatino S.J."/>
            <person name="Bellati A."/>
            <person name="Pellitteri-Rosa D."/>
            <person name="Bosakova Z."/>
            <person name="Bunikis I."/>
            <person name="Carretero M.A."/>
            <person name="Feiner N."/>
            <person name="Marsik P."/>
            <person name="Pauperio F."/>
            <person name="Salvi D."/>
            <person name="Soler L."/>
            <person name="While G.M."/>
            <person name="Uller T."/>
            <person name="Font E."/>
            <person name="Andersson L."/>
            <person name="Carneiro M."/>
        </authorList>
    </citation>
    <scope>NUCLEOTIDE SEQUENCE</scope>
</reference>
<feature type="chain" id="PRO_5025572559" description="UPAR/Ly6 domain-containing protein" evidence="1">
    <location>
        <begin position="22"/>
        <end position="88"/>
    </location>
</feature>
<evidence type="ECO:0008006" key="4">
    <source>
        <dbReference type="Google" id="ProtNLM"/>
    </source>
</evidence>
<dbReference type="OMA" id="FHGLPCH"/>
<accession>A0A670HUF5</accession>
<dbReference type="Proteomes" id="UP000472272">
    <property type="component" value="Chromosome 2"/>
</dbReference>
<dbReference type="PROSITE" id="PS51257">
    <property type="entry name" value="PROKAR_LIPOPROTEIN"/>
    <property type="match status" value="1"/>
</dbReference>
<sequence length="88" mass="9231">MMARLLVLCVAVLACISIGSALQCLKCSFTFHGLPCHTSTTTCQAGEVCATIRGAAGKDTSFISQIILSPRLKPHPFPTSVLCPAVPQ</sequence>
<dbReference type="Ensembl" id="ENSPMRT00000003580.1">
    <property type="protein sequence ID" value="ENSPMRP00000003338.1"/>
    <property type="gene ID" value="ENSPMRG00000002365.1"/>
</dbReference>